<dbReference type="EMBL" id="MCIA01000007">
    <property type="protein sequence ID" value="RKD33259.1"/>
    <property type="molecule type" value="Genomic_DNA"/>
</dbReference>
<dbReference type="SUPFAM" id="SSF53187">
    <property type="entry name" value="Zn-dependent exopeptidases"/>
    <property type="match status" value="1"/>
</dbReference>
<evidence type="ECO:0000256" key="3">
    <source>
        <dbReference type="ARBA" id="ARBA00022801"/>
    </source>
</evidence>
<evidence type="ECO:0000259" key="5">
    <source>
        <dbReference type="Pfam" id="PF24827"/>
    </source>
</evidence>
<comment type="caution">
    <text evidence="6">The sequence shown here is derived from an EMBL/GenBank/DDBJ whole genome shotgun (WGS) entry which is preliminary data.</text>
</comment>
<dbReference type="PANTHER" id="PTHR37326">
    <property type="entry name" value="BLL3975 PROTEIN"/>
    <property type="match status" value="1"/>
</dbReference>
<feature type="domain" description="Succinylglutamate desuccinylase/Aspartoacylase catalytic" evidence="5">
    <location>
        <begin position="33"/>
        <end position="215"/>
    </location>
</feature>
<dbReference type="Pfam" id="PF24827">
    <property type="entry name" value="AstE_AspA_cat"/>
    <property type="match status" value="1"/>
</dbReference>
<dbReference type="CDD" id="cd06253">
    <property type="entry name" value="M14_ASTE_ASPA-like"/>
    <property type="match status" value="1"/>
</dbReference>
<dbReference type="Gene3D" id="3.40.630.10">
    <property type="entry name" value="Zn peptidases"/>
    <property type="match status" value="1"/>
</dbReference>
<dbReference type="AlphaFoldDB" id="A0A419T759"/>
<gene>
    <name evidence="6" type="ORF">BET01_14615</name>
</gene>
<keyword evidence="3" id="KW-0378">Hydrolase</keyword>
<protein>
    <submittedName>
        <fullName evidence="6">Succinylglutamate desuccinylase</fullName>
    </submittedName>
</protein>
<reference evidence="6 7" key="1">
    <citation type="submission" date="2016-08" db="EMBL/GenBank/DDBJ databases">
        <title>A new outlook on sporulation: Clostridium algidixylanolyticum.</title>
        <authorList>
            <person name="Poppleton D.I."/>
            <person name="Gribaldo S."/>
        </authorList>
    </citation>
    <scope>NUCLEOTIDE SEQUENCE [LARGE SCALE GENOMIC DNA]</scope>
    <source>
        <strain evidence="6 7">SPL73</strain>
    </source>
</reference>
<dbReference type="RefSeq" id="WP_120195821.1">
    <property type="nucleotide sequence ID" value="NZ_MCIA01000007.1"/>
</dbReference>
<keyword evidence="4" id="KW-0862">Zinc</keyword>
<dbReference type="PANTHER" id="PTHR37326:SF1">
    <property type="entry name" value="BLL3975 PROTEIN"/>
    <property type="match status" value="1"/>
</dbReference>
<evidence type="ECO:0000256" key="1">
    <source>
        <dbReference type="ARBA" id="ARBA00001947"/>
    </source>
</evidence>
<organism evidence="6 7">
    <name type="scientific">Lacrimispora algidixylanolytica</name>
    <dbReference type="NCBI Taxonomy" id="94868"/>
    <lineage>
        <taxon>Bacteria</taxon>
        <taxon>Bacillati</taxon>
        <taxon>Bacillota</taxon>
        <taxon>Clostridia</taxon>
        <taxon>Lachnospirales</taxon>
        <taxon>Lachnospiraceae</taxon>
        <taxon>Lacrimispora</taxon>
    </lineage>
</organism>
<sequence length="312" mass="34276">MIEKVVSIGLSVGESWNIYKNRIEPKVLSGNEKRLSVVTGVHGDELEGQLVCYELNRILREKKEHLKGIVDIYPALNPLGVDSITRGVPGFDIDMNRIFPGDEEGAVTEHIASRIMADISGSDFCVDLHASNIFLREIPQIRMSGKRADALLPYASLMNVDLIWIHESAPVLESTLSHGLNSIGVPTFVVEMGVGMRITKSYGHQITEGIFCLMKELGMWTGETIIPREPMVSLNRMLGLIHAEKAGIFLPFVEHLGVVEKGQPMGQILNPMDGTVMEEVVSPTSGLVFTLREYPVVSTGSLLARVLGGEEE</sequence>
<evidence type="ECO:0000313" key="6">
    <source>
        <dbReference type="EMBL" id="RKD33259.1"/>
    </source>
</evidence>
<dbReference type="Proteomes" id="UP000284277">
    <property type="component" value="Unassembled WGS sequence"/>
</dbReference>
<evidence type="ECO:0000313" key="7">
    <source>
        <dbReference type="Proteomes" id="UP000284277"/>
    </source>
</evidence>
<comment type="cofactor">
    <cofactor evidence="1">
        <name>Zn(2+)</name>
        <dbReference type="ChEBI" id="CHEBI:29105"/>
    </cofactor>
</comment>
<dbReference type="GO" id="GO:0016788">
    <property type="term" value="F:hydrolase activity, acting on ester bonds"/>
    <property type="evidence" value="ECO:0007669"/>
    <property type="project" value="InterPro"/>
</dbReference>
<keyword evidence="2" id="KW-0479">Metal-binding</keyword>
<dbReference type="InterPro" id="IPR055438">
    <property type="entry name" value="AstE_AspA_cat"/>
</dbReference>
<dbReference type="OrthoDB" id="9782876at2"/>
<evidence type="ECO:0000256" key="2">
    <source>
        <dbReference type="ARBA" id="ARBA00022723"/>
    </source>
</evidence>
<accession>A0A419T759</accession>
<proteinExistence type="predicted"/>
<dbReference type="GO" id="GO:0046872">
    <property type="term" value="F:metal ion binding"/>
    <property type="evidence" value="ECO:0007669"/>
    <property type="project" value="UniProtKB-KW"/>
</dbReference>
<evidence type="ECO:0000256" key="4">
    <source>
        <dbReference type="ARBA" id="ARBA00022833"/>
    </source>
</evidence>
<name>A0A419T759_9FIRM</name>
<dbReference type="InterPro" id="IPR053138">
    <property type="entry name" value="N-alpha-Ac-DABA_deacetylase"/>
</dbReference>
<keyword evidence="7" id="KW-1185">Reference proteome</keyword>